<proteinExistence type="inferred from homology"/>
<comment type="similarity">
    <text evidence="1">Belongs to the 'phage' integrase family.</text>
</comment>
<evidence type="ECO:0000259" key="10">
    <source>
        <dbReference type="PROSITE" id="PS51898"/>
    </source>
</evidence>
<dbReference type="GO" id="GO:0044826">
    <property type="term" value="P:viral genome integration into host DNA"/>
    <property type="evidence" value="ECO:0007669"/>
    <property type="project" value="UniProtKB-KW"/>
</dbReference>
<comment type="function">
    <text evidence="9">Integrase is necessary for integration of the phage into the host genome by site-specific recombination. In conjunction with excisionase, integrase is also necessary for excision of the prophage from the host genome.</text>
</comment>
<evidence type="ECO:0000256" key="3">
    <source>
        <dbReference type="ARBA" id="ARBA00022679"/>
    </source>
</evidence>
<dbReference type="PANTHER" id="PTHR30629:SF2">
    <property type="entry name" value="PROPHAGE INTEGRASE INTS-RELATED"/>
    <property type="match status" value="1"/>
</dbReference>
<keyword evidence="7" id="KW-1179">Viral genome integration</keyword>
<dbReference type="PROSITE" id="PS51898">
    <property type="entry name" value="TYR_RECOMBINASE"/>
    <property type="match status" value="1"/>
</dbReference>
<evidence type="ECO:0000256" key="5">
    <source>
        <dbReference type="ARBA" id="ARBA00023125"/>
    </source>
</evidence>
<accession>A0A8F2DA32</accession>
<reference evidence="11" key="1">
    <citation type="submission" date="2021-04" db="EMBL/GenBank/DDBJ databases">
        <authorList>
            <person name="Barnhill K.B."/>
            <person name="Biggs A.M."/>
            <person name="Bland J."/>
            <person name="Choudhary H.M."/>
            <person name="Crogan R.E."/>
            <person name="Finocchiaro A.B."/>
            <person name="Franco V."/>
            <person name="Fuller T.A."/>
            <person name="Hanwacker C.G."/>
            <person name="Howard Z.E."/>
            <person name="Iqbal M."/>
            <person name="Mathew A.M."/>
            <person name="Miller S."/>
            <person name="Padhye S."/>
            <person name="Rainey E."/>
            <person name="Rodriguez A."/>
            <person name="Stewart E."/>
            <person name="Otero L.A."/>
            <person name="Chase M.A."/>
            <person name="Pollenz R.S."/>
            <person name="Garlena R.A."/>
            <person name="Russell D.A."/>
            <person name="Jacobs-Sera D."/>
            <person name="Hatfull G.F."/>
        </authorList>
    </citation>
    <scope>NUCLEOTIDE SEQUENCE</scope>
</reference>
<feature type="domain" description="Tyr recombinase" evidence="10">
    <location>
        <begin position="176"/>
        <end position="372"/>
    </location>
</feature>
<evidence type="ECO:0000256" key="2">
    <source>
        <dbReference type="ARBA" id="ARBA00016082"/>
    </source>
</evidence>
<dbReference type="InterPro" id="IPR013762">
    <property type="entry name" value="Integrase-like_cat_sf"/>
</dbReference>
<dbReference type="InterPro" id="IPR002104">
    <property type="entry name" value="Integrase_catalytic"/>
</dbReference>
<keyword evidence="5" id="KW-0238">DNA-binding</keyword>
<dbReference type="Gene3D" id="1.10.150.130">
    <property type="match status" value="1"/>
</dbReference>
<dbReference type="SUPFAM" id="SSF56349">
    <property type="entry name" value="DNA breaking-rejoining enzymes"/>
    <property type="match status" value="1"/>
</dbReference>
<evidence type="ECO:0000256" key="7">
    <source>
        <dbReference type="ARBA" id="ARBA00023195"/>
    </source>
</evidence>
<evidence type="ECO:0000256" key="1">
    <source>
        <dbReference type="ARBA" id="ARBA00008857"/>
    </source>
</evidence>
<dbReference type="InterPro" id="IPR050808">
    <property type="entry name" value="Phage_Integrase"/>
</dbReference>
<keyword evidence="4" id="KW-0229">DNA integration</keyword>
<dbReference type="Pfam" id="PF00589">
    <property type="entry name" value="Phage_integrase"/>
    <property type="match status" value="1"/>
</dbReference>
<dbReference type="GO" id="GO:0015074">
    <property type="term" value="P:DNA integration"/>
    <property type="evidence" value="ECO:0007669"/>
    <property type="project" value="UniProtKB-KW"/>
</dbReference>
<dbReference type="PANTHER" id="PTHR30629">
    <property type="entry name" value="PROPHAGE INTEGRASE"/>
    <property type="match status" value="1"/>
</dbReference>
<dbReference type="InterPro" id="IPR010998">
    <property type="entry name" value="Integrase_recombinase_N"/>
</dbReference>
<name>A0A8F2DA32_9CAUD</name>
<dbReference type="EMBL" id="MZ028627">
    <property type="protein sequence ID" value="QWS68150.1"/>
    <property type="molecule type" value="Genomic_DNA"/>
</dbReference>
<dbReference type="InterPro" id="IPR011010">
    <property type="entry name" value="DNA_brk_join_enz"/>
</dbReference>
<keyword evidence="3" id="KW-0808">Transferase</keyword>
<evidence type="ECO:0000256" key="9">
    <source>
        <dbReference type="ARBA" id="ARBA00049605"/>
    </source>
</evidence>
<dbReference type="GeneID" id="80020445"/>
<evidence type="ECO:0000313" key="12">
    <source>
        <dbReference type="Proteomes" id="UP000683422"/>
    </source>
</evidence>
<protein>
    <recommendedName>
        <fullName evidence="2">Integrase</fullName>
    </recommendedName>
</protein>
<keyword evidence="12" id="KW-1185">Reference proteome</keyword>
<dbReference type="GO" id="GO:0046718">
    <property type="term" value="P:symbiont entry into host cell"/>
    <property type="evidence" value="ECO:0007669"/>
    <property type="project" value="UniProtKB-KW"/>
</dbReference>
<dbReference type="GO" id="GO:0016740">
    <property type="term" value="F:transferase activity"/>
    <property type="evidence" value="ECO:0007669"/>
    <property type="project" value="UniProtKB-KW"/>
</dbReference>
<dbReference type="Gene3D" id="1.10.443.10">
    <property type="entry name" value="Intergrase catalytic core"/>
    <property type="match status" value="1"/>
</dbReference>
<organism evidence="11 12">
    <name type="scientific">Gordonia phage VanLee</name>
    <dbReference type="NCBI Taxonomy" id="2845816"/>
    <lineage>
        <taxon>Viruses</taxon>
        <taxon>Duplodnaviria</taxon>
        <taxon>Heunggongvirae</taxon>
        <taxon>Uroviricota</taxon>
        <taxon>Caudoviricetes</taxon>
        <taxon>Kruegerviridae</taxon>
        <taxon>Vanleevirus</taxon>
        <taxon>Vanleevirus vanlee</taxon>
    </lineage>
</organism>
<evidence type="ECO:0000313" key="11">
    <source>
        <dbReference type="EMBL" id="QWS68150.1"/>
    </source>
</evidence>
<keyword evidence="8" id="KW-1160">Virus entry into host cell</keyword>
<evidence type="ECO:0000256" key="8">
    <source>
        <dbReference type="ARBA" id="ARBA00023296"/>
    </source>
</evidence>
<dbReference type="GO" id="GO:0006310">
    <property type="term" value="P:DNA recombination"/>
    <property type="evidence" value="ECO:0007669"/>
    <property type="project" value="UniProtKB-KW"/>
</dbReference>
<dbReference type="GO" id="GO:0003677">
    <property type="term" value="F:DNA binding"/>
    <property type="evidence" value="ECO:0007669"/>
    <property type="project" value="UniProtKB-KW"/>
</dbReference>
<keyword evidence="6" id="KW-0233">DNA recombination</keyword>
<gene>
    <name evidence="11" type="primary">32</name>
    <name evidence="11" type="ORF">SEA_VANLEE_32</name>
</gene>
<dbReference type="RefSeq" id="YP_010755773.1">
    <property type="nucleotide sequence ID" value="NC_073474.1"/>
</dbReference>
<dbReference type="Proteomes" id="UP000683422">
    <property type="component" value="Segment"/>
</dbReference>
<evidence type="ECO:0000256" key="6">
    <source>
        <dbReference type="ARBA" id="ARBA00023172"/>
    </source>
</evidence>
<dbReference type="KEGG" id="vg:80020445"/>
<dbReference type="GO" id="GO:0075713">
    <property type="term" value="P:establishment of integrated proviral latency"/>
    <property type="evidence" value="ECO:0007669"/>
    <property type="project" value="UniProtKB-KW"/>
</dbReference>
<sequence>MGRPPLPLGTWGEIHAARVPSGGWVARARYRDFDGVTRPVEARGKTEAAAKRELRNRLANRPTPRGAGLGLDTRVRVFADQLWDDLRIEQRVTARTIAMYQRLWRTDLAPAVGELRIIEATPGLLNAVIAAIHEKKPGTSTPCLSVLKQVMATAVRLDVLPTNPADGVAVPRVERKKVRALTLEELARLRANITAWQSGPRRPGYLLDIIDVMLGTGIRISDVCGLRWENVDFPNGKLVVDSHVVRGAEGGWEIVESTKSHSDYRRLTLPQFALTTLLARQATSTSQWVFPDSTGLDHARPASVMEQWRKARGEEFVWVGTHEMRKTVGTFAAAAQGSQAAADQLGHSSSRVTERHYIQRITDAPDLTAILDVFGSTN</sequence>
<evidence type="ECO:0000256" key="4">
    <source>
        <dbReference type="ARBA" id="ARBA00022908"/>
    </source>
</evidence>